<feature type="domain" description="Ryanodine receptor Ryr" evidence="2">
    <location>
        <begin position="2"/>
        <end position="55"/>
    </location>
</feature>
<feature type="domain" description="Ryanodine receptor Ryr" evidence="2">
    <location>
        <begin position="81"/>
        <end position="163"/>
    </location>
</feature>
<evidence type="ECO:0000256" key="1">
    <source>
        <dbReference type="SAM" id="MobiDB-lite"/>
    </source>
</evidence>
<evidence type="ECO:0000259" key="2">
    <source>
        <dbReference type="Pfam" id="PF02026"/>
    </source>
</evidence>
<accession>A0A6I9PMI8</accession>
<dbReference type="AlphaFoldDB" id="A0A6I9PMI8"/>
<dbReference type="RefSeq" id="XP_010788860.1">
    <property type="nucleotide sequence ID" value="XM_010790558.1"/>
</dbReference>
<dbReference type="GO" id="GO:0005790">
    <property type="term" value="C:smooth endoplasmic reticulum"/>
    <property type="evidence" value="ECO:0007669"/>
    <property type="project" value="TreeGrafter"/>
</dbReference>
<evidence type="ECO:0000313" key="4">
    <source>
        <dbReference type="RefSeq" id="XP_010788860.1"/>
    </source>
</evidence>
<dbReference type="PANTHER" id="PTHR46399:SF9">
    <property type="entry name" value="RYANODINE RECEPTOR 3"/>
    <property type="match status" value="1"/>
</dbReference>
<dbReference type="GO" id="GO:0034704">
    <property type="term" value="C:calcium channel complex"/>
    <property type="evidence" value="ECO:0007669"/>
    <property type="project" value="TreeGrafter"/>
</dbReference>
<name>A0A6I9PMI8_9TELE</name>
<feature type="region of interest" description="Disordered" evidence="1">
    <location>
        <begin position="58"/>
        <end position="88"/>
    </location>
</feature>
<dbReference type="GO" id="GO:0042383">
    <property type="term" value="C:sarcolemma"/>
    <property type="evidence" value="ECO:0007669"/>
    <property type="project" value="TreeGrafter"/>
</dbReference>
<dbReference type="Proteomes" id="UP000504611">
    <property type="component" value="Unplaced"/>
</dbReference>
<keyword evidence="3" id="KW-1185">Reference proteome</keyword>
<dbReference type="InterPro" id="IPR015925">
    <property type="entry name" value="Ryanodine_IP3_receptor"/>
</dbReference>
<feature type="non-terminal residue" evidence="4">
    <location>
        <position position="164"/>
    </location>
</feature>
<dbReference type="PANTHER" id="PTHR46399">
    <property type="entry name" value="B30.2/SPRY DOMAIN-CONTAINING PROTEIN"/>
    <property type="match status" value="1"/>
</dbReference>
<feature type="non-terminal residue" evidence="4">
    <location>
        <position position="1"/>
    </location>
</feature>
<dbReference type="InterPro" id="IPR003032">
    <property type="entry name" value="Ryanodine_rcpt"/>
</dbReference>
<dbReference type="Gene3D" id="1.10.490.160">
    <property type="match status" value="1"/>
</dbReference>
<organism evidence="3 4">
    <name type="scientific">Notothenia coriiceps</name>
    <name type="common">black rockcod</name>
    <dbReference type="NCBI Taxonomy" id="8208"/>
    <lineage>
        <taxon>Eukaryota</taxon>
        <taxon>Metazoa</taxon>
        <taxon>Chordata</taxon>
        <taxon>Craniata</taxon>
        <taxon>Vertebrata</taxon>
        <taxon>Euteleostomi</taxon>
        <taxon>Actinopterygii</taxon>
        <taxon>Neopterygii</taxon>
        <taxon>Teleostei</taxon>
        <taxon>Neoteleostei</taxon>
        <taxon>Acanthomorphata</taxon>
        <taxon>Eupercaria</taxon>
        <taxon>Perciformes</taxon>
        <taxon>Notothenioidei</taxon>
        <taxon>Nototheniidae</taxon>
        <taxon>Notothenia</taxon>
    </lineage>
</organism>
<reference evidence="4" key="1">
    <citation type="submission" date="2025-08" db="UniProtKB">
        <authorList>
            <consortium name="RefSeq"/>
        </authorList>
    </citation>
    <scope>IDENTIFICATION</scope>
    <source>
        <tissue evidence="4">Muscle</tissue>
    </source>
</reference>
<dbReference type="OrthoDB" id="8850388at2759"/>
<dbReference type="GO" id="GO:0033017">
    <property type="term" value="C:sarcoplasmic reticulum membrane"/>
    <property type="evidence" value="ECO:0007669"/>
    <property type="project" value="TreeGrafter"/>
</dbReference>
<dbReference type="GO" id="GO:0005219">
    <property type="term" value="F:ryanodine-sensitive calcium-release channel activity"/>
    <property type="evidence" value="ECO:0007669"/>
    <property type="project" value="TreeGrafter"/>
</dbReference>
<dbReference type="GeneID" id="104962158"/>
<feature type="compositionally biased region" description="Basic and acidic residues" evidence="1">
    <location>
        <begin position="58"/>
        <end position="74"/>
    </location>
</feature>
<dbReference type="Pfam" id="PF02026">
    <property type="entry name" value="RyR"/>
    <property type="match status" value="2"/>
</dbReference>
<sequence>VSAGWKQGDSLDDQAKTHPLLKPYKALSEKERETYRWPVKESLKSMLAMGWNIERSKEGESVIQQRESEKRKTPDPQNDGFSPAPMDLNNVTLSRELQGMVEVVAENYHNIWSKKKKSELVSKGGGSHPLLVPYDTLTAKEKYRDREKAQELFKFLQISGYAIM</sequence>
<dbReference type="GO" id="GO:0006941">
    <property type="term" value="P:striated muscle contraction"/>
    <property type="evidence" value="ECO:0007669"/>
    <property type="project" value="TreeGrafter"/>
</dbReference>
<dbReference type="KEGG" id="ncc:104962158"/>
<proteinExistence type="predicted"/>
<gene>
    <name evidence="4" type="primary">LOC104962158</name>
</gene>
<evidence type="ECO:0000313" key="3">
    <source>
        <dbReference type="Proteomes" id="UP000504611"/>
    </source>
</evidence>
<dbReference type="GO" id="GO:0030018">
    <property type="term" value="C:Z disc"/>
    <property type="evidence" value="ECO:0007669"/>
    <property type="project" value="TreeGrafter"/>
</dbReference>
<protein>
    <submittedName>
        <fullName evidence="4">Ryanodine receptor 3-like</fullName>
    </submittedName>
</protein>
<feature type="region of interest" description="Disordered" evidence="1">
    <location>
        <begin position="1"/>
        <end position="24"/>
    </location>
</feature>
<dbReference type="GO" id="GO:0014808">
    <property type="term" value="P:release of sequestered calcium ion into cytosol by sarcoplasmic reticulum"/>
    <property type="evidence" value="ECO:0007669"/>
    <property type="project" value="TreeGrafter"/>
</dbReference>